<dbReference type="Pfam" id="PF03108">
    <property type="entry name" value="DBD_Tnp_Mut"/>
    <property type="match status" value="1"/>
</dbReference>
<proteinExistence type="predicted"/>
<organism evidence="3 4">
    <name type="scientific">Microthlaspi erraticum</name>
    <dbReference type="NCBI Taxonomy" id="1685480"/>
    <lineage>
        <taxon>Eukaryota</taxon>
        <taxon>Viridiplantae</taxon>
        <taxon>Streptophyta</taxon>
        <taxon>Embryophyta</taxon>
        <taxon>Tracheophyta</taxon>
        <taxon>Spermatophyta</taxon>
        <taxon>Magnoliopsida</taxon>
        <taxon>eudicotyledons</taxon>
        <taxon>Gunneridae</taxon>
        <taxon>Pentapetalae</taxon>
        <taxon>rosids</taxon>
        <taxon>malvids</taxon>
        <taxon>Brassicales</taxon>
        <taxon>Brassicaceae</taxon>
        <taxon>Coluteocarpeae</taxon>
        <taxon>Microthlaspi</taxon>
    </lineage>
</organism>
<sequence>MSLLLTKEKALSPIMDDSNDEDDDVVPSLPSKGQRFPVKKNSTVDVRRRLFQDGENSHTGGVNQDQSDDDDDDENSDYEPDQGRRFSRWGRFEEALHQILNDFSTEPTLFGCDAPLVFTTNKGDEAELPDVPYEGDNLFVGRVFKSNNDCKIKTAVNAINRRFHFHTTRSAPNFMVMNCITPSCHWRVYTVLVDDIGNFQIRQATLKHTCSVDARRNYYRLATTQVIGELMQSKFVDPSFGRFRLWPCRLGGSPKSQFILGSLKRQFIVQWRSGQPNLSKFVNSCGGVGIRCSKRICLFHSDELPMHQLEVNLIFTC</sequence>
<accession>A0A6D2KLI7</accession>
<feature type="compositionally biased region" description="Basic and acidic residues" evidence="1">
    <location>
        <begin position="1"/>
        <end position="10"/>
    </location>
</feature>
<gene>
    <name evidence="3" type="ORF">MERR_LOCUS40005</name>
</gene>
<evidence type="ECO:0000313" key="4">
    <source>
        <dbReference type="Proteomes" id="UP000467841"/>
    </source>
</evidence>
<reference evidence="3" key="1">
    <citation type="submission" date="2020-01" db="EMBL/GenBank/DDBJ databases">
        <authorList>
            <person name="Mishra B."/>
        </authorList>
    </citation>
    <scope>NUCLEOTIDE SEQUENCE [LARGE SCALE GENOMIC DNA]</scope>
</reference>
<dbReference type="OrthoDB" id="10636519at2759"/>
<dbReference type="AlphaFoldDB" id="A0A6D2KLI7"/>
<comment type="caution">
    <text evidence="3">The sequence shown here is derived from an EMBL/GenBank/DDBJ whole genome shotgun (WGS) entry which is preliminary data.</text>
</comment>
<dbReference type="EMBL" id="CACVBM020001507">
    <property type="protein sequence ID" value="CAA7052770.1"/>
    <property type="molecule type" value="Genomic_DNA"/>
</dbReference>
<feature type="compositionally biased region" description="Basic and acidic residues" evidence="1">
    <location>
        <begin position="45"/>
        <end position="56"/>
    </location>
</feature>
<feature type="region of interest" description="Disordered" evidence="1">
    <location>
        <begin position="1"/>
        <end position="84"/>
    </location>
</feature>
<keyword evidence="4" id="KW-1185">Reference proteome</keyword>
<protein>
    <recommendedName>
        <fullName evidence="2">Transposase MuDR plant domain-containing protein</fullName>
    </recommendedName>
</protein>
<name>A0A6D2KLI7_9BRAS</name>
<dbReference type="InterPro" id="IPR004332">
    <property type="entry name" value="Transposase_MuDR"/>
</dbReference>
<feature type="domain" description="Transposase MuDR plant" evidence="2">
    <location>
        <begin position="136"/>
        <end position="201"/>
    </location>
</feature>
<dbReference type="Proteomes" id="UP000467841">
    <property type="component" value="Unassembled WGS sequence"/>
</dbReference>
<feature type="compositionally biased region" description="Acidic residues" evidence="1">
    <location>
        <begin position="66"/>
        <end position="80"/>
    </location>
</feature>
<evidence type="ECO:0000259" key="2">
    <source>
        <dbReference type="Pfam" id="PF03108"/>
    </source>
</evidence>
<evidence type="ECO:0000256" key="1">
    <source>
        <dbReference type="SAM" id="MobiDB-lite"/>
    </source>
</evidence>
<evidence type="ECO:0000313" key="3">
    <source>
        <dbReference type="EMBL" id="CAA7052770.1"/>
    </source>
</evidence>